<evidence type="ECO:0000256" key="4">
    <source>
        <dbReference type="ARBA" id="ARBA00022833"/>
    </source>
</evidence>
<feature type="binding site" evidence="8">
    <location>
        <position position="766"/>
    </location>
    <ligand>
        <name>L-glutamate</name>
        <dbReference type="ChEBI" id="CHEBI:29985"/>
    </ligand>
</feature>
<feature type="non-terminal residue" evidence="12">
    <location>
        <position position="860"/>
    </location>
</feature>
<dbReference type="SUPFAM" id="SSF56235">
    <property type="entry name" value="N-terminal nucleophile aminohydrolases (Ntn hydrolases)"/>
    <property type="match status" value="1"/>
</dbReference>
<feature type="region of interest" description="Disordered" evidence="10">
    <location>
        <begin position="1"/>
        <end position="43"/>
    </location>
</feature>
<reference evidence="12 13" key="1">
    <citation type="journal article" date="2021" name="Cell">
        <title>Tracing the genetic footprints of vertebrate landing in non-teleost ray-finned fishes.</title>
        <authorList>
            <person name="Bi X."/>
            <person name="Wang K."/>
            <person name="Yang L."/>
            <person name="Pan H."/>
            <person name="Jiang H."/>
            <person name="Wei Q."/>
            <person name="Fang M."/>
            <person name="Yu H."/>
            <person name="Zhu C."/>
            <person name="Cai Y."/>
            <person name="He Y."/>
            <person name="Gan X."/>
            <person name="Zeng H."/>
            <person name="Yu D."/>
            <person name="Zhu Y."/>
            <person name="Jiang H."/>
            <person name="Qiu Q."/>
            <person name="Yang H."/>
            <person name="Zhang Y.E."/>
            <person name="Wang W."/>
            <person name="Zhu M."/>
            <person name="He S."/>
            <person name="Zhang G."/>
        </authorList>
    </citation>
    <scope>NUCLEOTIDE SEQUENCE [LARGE SCALE GENOMIC DNA]</scope>
    <source>
        <strain evidence="12">Bchr_013</strain>
    </source>
</reference>
<name>A0A8X7XM43_POLSE</name>
<dbReference type="SUPFAM" id="SSF51069">
    <property type="entry name" value="Carbonic anhydrase"/>
    <property type="match status" value="1"/>
</dbReference>
<dbReference type="PANTHER" id="PTHR11686">
    <property type="entry name" value="GAMMA GLUTAMYL TRANSPEPTIDASE"/>
    <property type="match status" value="1"/>
</dbReference>
<feature type="active site" description="Nucleophile" evidence="7">
    <location>
        <position position="685"/>
    </location>
</feature>
<accession>A0A8X7XM43</accession>
<dbReference type="Pfam" id="PF13384">
    <property type="entry name" value="HTH_23"/>
    <property type="match status" value="1"/>
</dbReference>
<evidence type="ECO:0000256" key="7">
    <source>
        <dbReference type="PIRSR" id="PIRSR600101-1"/>
    </source>
</evidence>
<feature type="domain" description="Alpha-carbonic anhydrase" evidence="11">
    <location>
        <begin position="38"/>
        <end position="303"/>
    </location>
</feature>
<dbReference type="EC" id="3.4.19.13" evidence="9"/>
<dbReference type="SUPFAM" id="SSF46689">
    <property type="entry name" value="Homeodomain-like"/>
    <property type="match status" value="1"/>
</dbReference>
<dbReference type="GO" id="GO:0006751">
    <property type="term" value="P:glutathione catabolic process"/>
    <property type="evidence" value="ECO:0007669"/>
    <property type="project" value="UniProtKB-UniRule"/>
</dbReference>
<keyword evidence="5" id="KW-0325">Glycoprotein</keyword>
<dbReference type="FunFam" id="3.10.200.10:FF:000003">
    <property type="entry name" value="Carbonic anhydrase 12"/>
    <property type="match status" value="1"/>
</dbReference>
<evidence type="ECO:0000256" key="1">
    <source>
        <dbReference type="ARBA" id="ARBA00009381"/>
    </source>
</evidence>
<proteinExistence type="inferred from homology"/>
<comment type="similarity">
    <text evidence="1">Belongs to the gamma-glutamyltransferase family.</text>
</comment>
<sequence>MEIPKADKTSLCSKDKSDQTTPGIAKKASFGARRPGNTKPKREEVIPACASKWKDIEPTCGGIKQSPINIVRTKAQRNNSLEAFQFIGYDTAPSGKWIIVNNGHALQVNLQGEISINGGGLPARYNALQFHFHWGGESSNGSEHTIDGKQYPMELHIVHMNSKYDAVHDAKKHETGLAVLGFMYKIDDKNNTNYSTITSALRNVSYKANQVELASTFRLDSLLPPLETLTRYYRYYGSLTTPDCSEAVIWTVFEEPISISKKQVTVLKTQDTKETCLPTVKNTQRKMPRVPAHLRERALGMLQGGMRTADVARAINCHVRTVRCLRQRYRETGRTADHPRSGRPRVTTPAQDRYIRISHLRDRSMLQNGGSAVDSAIAALLCTSLLNPQSMGIGGGVIFNIYEASGKVTIINARETVPQNTPEFLRNCTERLNTGSLWIGVPGEIRGYEEAHKRFGKLPWKTLFQPSIKLAREGFPVPRMLSAFLSKLHKFLGQSNLRELFFKSGMILKEEDTLRFPTLADTLEIIAEKGANAFYEGQLAEDLVNDIKELGGYLTTEDLKNFKVRVEQPLQLNIGDNKLYVPPPPIGGALLGFILNIMKGYQLNPDSVRKNNALTTYHRFIEALKMANGQKLKIKDPKFSNRTQNDAAVLISDKFADFARSQIQDNQTHPFPYYGVSPSFDSTGTTHISVIDKDGNSVSVTSTINSVFGAIMYSRRTGIILNNQLADFCGRATHVSPGEQPPSSMTPAILVSSSNRPTLVIGGSGGSMITGATALAMVNYFWLGRDLKEAIKDRVVHVNSKNEVQFEKDFDPVLKQELISIGHNVTENPYFFNVVNAISNNGKCFRAVSDQRKNGQPAGY</sequence>
<dbReference type="EC" id="2.3.2.2" evidence="9"/>
<evidence type="ECO:0000313" key="12">
    <source>
        <dbReference type="EMBL" id="KAG2470858.1"/>
    </source>
</evidence>
<dbReference type="PANTHER" id="PTHR11686:SF19">
    <property type="entry name" value="GLUTATHIONE HYDROLASE 5 PROENZYME"/>
    <property type="match status" value="1"/>
</dbReference>
<dbReference type="FunFam" id="1.10.246.130:FF:000001">
    <property type="entry name" value="Gamma-glutamyltransferase 5 isoform 1"/>
    <property type="match status" value="1"/>
</dbReference>
<evidence type="ECO:0000259" key="11">
    <source>
        <dbReference type="PROSITE" id="PS51144"/>
    </source>
</evidence>
<dbReference type="InterPro" id="IPR029055">
    <property type="entry name" value="Ntn_hydrolases_N"/>
</dbReference>
<keyword evidence="9 12" id="KW-0378">Hydrolase</keyword>
<dbReference type="GO" id="GO:0036374">
    <property type="term" value="F:glutathione hydrolase activity"/>
    <property type="evidence" value="ECO:0007669"/>
    <property type="project" value="UniProtKB-UniRule"/>
</dbReference>
<dbReference type="GO" id="GO:0008270">
    <property type="term" value="F:zinc ion binding"/>
    <property type="evidence" value="ECO:0007669"/>
    <property type="project" value="InterPro"/>
</dbReference>
<dbReference type="InterPro" id="IPR009057">
    <property type="entry name" value="Homeodomain-like_sf"/>
</dbReference>
<keyword evidence="9" id="KW-0012">Acyltransferase</keyword>
<evidence type="ECO:0000256" key="2">
    <source>
        <dbReference type="ARBA" id="ARBA00010718"/>
    </source>
</evidence>
<feature type="binding site" evidence="8">
    <location>
        <position position="414"/>
    </location>
    <ligand>
        <name>L-glutamate</name>
        <dbReference type="ChEBI" id="CHEBI:29985"/>
    </ligand>
</feature>
<dbReference type="PRINTS" id="PR01210">
    <property type="entry name" value="GGTRANSPTASE"/>
</dbReference>
<dbReference type="Proteomes" id="UP000886611">
    <property type="component" value="Unassembled WGS sequence"/>
</dbReference>
<dbReference type="InterPro" id="IPR036398">
    <property type="entry name" value="CA_dom_sf"/>
</dbReference>
<organism evidence="12 13">
    <name type="scientific">Polypterus senegalus</name>
    <name type="common">Senegal bichir</name>
    <dbReference type="NCBI Taxonomy" id="55291"/>
    <lineage>
        <taxon>Eukaryota</taxon>
        <taxon>Metazoa</taxon>
        <taxon>Chordata</taxon>
        <taxon>Craniata</taxon>
        <taxon>Vertebrata</taxon>
        <taxon>Euteleostomi</taxon>
        <taxon>Actinopterygii</taxon>
        <taxon>Polypteriformes</taxon>
        <taxon>Polypteridae</taxon>
        <taxon>Polypterus</taxon>
    </lineage>
</organism>
<dbReference type="PROSITE" id="PS00462">
    <property type="entry name" value="G_GLU_TRANSPEPTIDASE"/>
    <property type="match status" value="1"/>
</dbReference>
<dbReference type="GO" id="GO:0002951">
    <property type="term" value="F:leukotriene-C(4) hydrolase"/>
    <property type="evidence" value="ECO:0007669"/>
    <property type="project" value="TreeGrafter"/>
</dbReference>
<dbReference type="InterPro" id="IPR043137">
    <property type="entry name" value="GGT_ssub_C"/>
</dbReference>
<keyword evidence="9" id="KW-0808">Transferase</keyword>
<dbReference type="InterPro" id="IPR055262">
    <property type="entry name" value="GGT_CS"/>
</dbReference>
<dbReference type="SMART" id="SM01057">
    <property type="entry name" value="Carb_anhydrase"/>
    <property type="match status" value="1"/>
</dbReference>
<evidence type="ECO:0000256" key="10">
    <source>
        <dbReference type="SAM" id="MobiDB-lite"/>
    </source>
</evidence>
<protein>
    <recommendedName>
        <fullName evidence="9">Glutathione hydrolase</fullName>
        <ecNumber evidence="9">2.3.2.2</ecNumber>
        <ecNumber evidence="9">3.4.19.13</ecNumber>
    </recommendedName>
    <alternativeName>
        <fullName evidence="9">Gamma-glutamyltransferase</fullName>
    </alternativeName>
    <alternativeName>
        <fullName evidence="9">Gamma-glutamyltranspeptidase</fullName>
    </alternativeName>
</protein>
<feature type="compositionally biased region" description="Basic and acidic residues" evidence="10">
    <location>
        <begin position="1"/>
        <end position="18"/>
    </location>
</feature>
<feature type="binding site" evidence="8">
    <location>
        <begin position="743"/>
        <end position="744"/>
    </location>
    <ligand>
        <name>L-glutamate</name>
        <dbReference type="ChEBI" id="CHEBI:29985"/>
    </ligand>
</feature>
<evidence type="ECO:0000256" key="3">
    <source>
        <dbReference type="ARBA" id="ARBA00022723"/>
    </source>
</evidence>
<feature type="non-terminal residue" evidence="12">
    <location>
        <position position="1"/>
    </location>
</feature>
<evidence type="ECO:0000256" key="9">
    <source>
        <dbReference type="RuleBase" id="RU368068"/>
    </source>
</evidence>
<keyword evidence="4" id="KW-0862">Zinc</keyword>
<dbReference type="GO" id="GO:1901750">
    <property type="term" value="P:leukotriene D4 biosynthetic process"/>
    <property type="evidence" value="ECO:0007669"/>
    <property type="project" value="TreeGrafter"/>
</dbReference>
<dbReference type="GO" id="GO:0005886">
    <property type="term" value="C:plasma membrane"/>
    <property type="evidence" value="ECO:0007669"/>
    <property type="project" value="TreeGrafter"/>
</dbReference>
<dbReference type="GO" id="GO:0103068">
    <property type="term" value="F:leukotriene C4 gamma-glutamyl transferase activity"/>
    <property type="evidence" value="ECO:0007669"/>
    <property type="project" value="UniProtKB-EC"/>
</dbReference>
<dbReference type="InterPro" id="IPR001148">
    <property type="entry name" value="CA_dom"/>
</dbReference>
<evidence type="ECO:0000256" key="6">
    <source>
        <dbReference type="ARBA" id="ARBA00023239"/>
    </source>
</evidence>
<comment type="similarity">
    <text evidence="2">Belongs to the alpha-carbonic anhydrase family.</text>
</comment>
<dbReference type="InterPro" id="IPR018338">
    <property type="entry name" value="Carbonic_anhydrase_a-class_CS"/>
</dbReference>
<dbReference type="Gene3D" id="1.10.246.130">
    <property type="match status" value="1"/>
</dbReference>
<comment type="subcellular location">
    <subcellularLocation>
        <location evidence="9">Membrane</location>
        <topology evidence="9">Single-pass type II membrane protein</topology>
    </subcellularLocation>
</comment>
<comment type="catalytic activity">
    <reaction evidence="9">
        <text>an S-substituted glutathione + H2O = an S-substituted L-cysteinylglycine + L-glutamate</text>
        <dbReference type="Rhea" id="RHEA:59468"/>
        <dbReference type="ChEBI" id="CHEBI:15377"/>
        <dbReference type="ChEBI" id="CHEBI:29985"/>
        <dbReference type="ChEBI" id="CHEBI:90779"/>
        <dbReference type="ChEBI" id="CHEBI:143103"/>
        <dbReference type="EC" id="3.4.19.13"/>
    </reaction>
</comment>
<gene>
    <name evidence="12" type="primary">Ggt5</name>
    <name evidence="12" type="ORF">GTO96_0005554</name>
</gene>
<comment type="catalytic activity">
    <reaction evidence="9">
        <text>an N-terminal (5-L-glutamyl)-[peptide] + an alpha-amino acid = 5-L-glutamyl amino acid + an N-terminal L-alpha-aminoacyl-[peptide]</text>
        <dbReference type="Rhea" id="RHEA:23904"/>
        <dbReference type="Rhea" id="RHEA-COMP:9780"/>
        <dbReference type="Rhea" id="RHEA-COMP:9795"/>
        <dbReference type="ChEBI" id="CHEBI:77644"/>
        <dbReference type="ChEBI" id="CHEBI:78597"/>
        <dbReference type="ChEBI" id="CHEBI:78599"/>
        <dbReference type="ChEBI" id="CHEBI:78608"/>
        <dbReference type="EC" id="2.3.2.2"/>
    </reaction>
</comment>
<evidence type="ECO:0000256" key="8">
    <source>
        <dbReference type="PIRSR" id="PIRSR600101-2"/>
    </source>
</evidence>
<comment type="catalytic activity">
    <reaction evidence="9">
        <text>glutathione + H2O = L-cysteinylglycine + L-glutamate</text>
        <dbReference type="Rhea" id="RHEA:28807"/>
        <dbReference type="ChEBI" id="CHEBI:15377"/>
        <dbReference type="ChEBI" id="CHEBI:29985"/>
        <dbReference type="ChEBI" id="CHEBI:57925"/>
        <dbReference type="ChEBI" id="CHEBI:61694"/>
        <dbReference type="EC" id="3.4.19.13"/>
    </reaction>
</comment>
<evidence type="ECO:0000313" key="13">
    <source>
        <dbReference type="Proteomes" id="UP000886611"/>
    </source>
</evidence>
<dbReference type="Gene3D" id="3.10.200.10">
    <property type="entry name" value="Alpha carbonic anhydrase"/>
    <property type="match status" value="1"/>
</dbReference>
<feature type="binding site" evidence="8">
    <location>
        <position position="727"/>
    </location>
    <ligand>
        <name>L-glutamate</name>
        <dbReference type="ChEBI" id="CHEBI:29985"/>
    </ligand>
</feature>
<dbReference type="EMBL" id="JAATIS010000094">
    <property type="protein sequence ID" value="KAG2470858.1"/>
    <property type="molecule type" value="Genomic_DNA"/>
</dbReference>
<dbReference type="Pfam" id="PF00194">
    <property type="entry name" value="Carb_anhydrase"/>
    <property type="match status" value="1"/>
</dbReference>
<dbReference type="InterPro" id="IPR000101">
    <property type="entry name" value="GGT_peptidase"/>
</dbReference>
<dbReference type="AlphaFoldDB" id="A0A8X7XM43"/>
<comment type="caution">
    <text evidence="12">The sequence shown here is derived from an EMBL/GenBank/DDBJ whole genome shotgun (WGS) entry which is preliminary data.</text>
</comment>
<dbReference type="InterPro" id="IPR043138">
    <property type="entry name" value="GGT_lsub"/>
</dbReference>
<keyword evidence="6" id="KW-0456">Lyase</keyword>
<dbReference type="Gene3D" id="3.60.20.40">
    <property type="match status" value="1"/>
</dbReference>
<dbReference type="PROSITE" id="PS51144">
    <property type="entry name" value="ALPHA_CA_2"/>
    <property type="match status" value="1"/>
</dbReference>
<keyword evidence="13" id="KW-1185">Reference proteome</keyword>
<dbReference type="Pfam" id="PF01019">
    <property type="entry name" value="G_glu_transpept"/>
    <property type="match status" value="1"/>
</dbReference>
<feature type="binding site" evidence="8">
    <location>
        <begin position="703"/>
        <end position="705"/>
    </location>
    <ligand>
        <name>L-glutamate</name>
        <dbReference type="ChEBI" id="CHEBI:29985"/>
    </ligand>
</feature>
<dbReference type="GO" id="GO:0006954">
    <property type="term" value="P:inflammatory response"/>
    <property type="evidence" value="ECO:0007669"/>
    <property type="project" value="TreeGrafter"/>
</dbReference>
<comment type="pathway">
    <text evidence="9">Sulfur metabolism; glutathione metabolism.</text>
</comment>
<dbReference type="GO" id="GO:0004089">
    <property type="term" value="F:carbonate dehydratase activity"/>
    <property type="evidence" value="ECO:0007669"/>
    <property type="project" value="InterPro"/>
</dbReference>
<dbReference type="PROSITE" id="PS00162">
    <property type="entry name" value="ALPHA_CA_1"/>
    <property type="match status" value="1"/>
</dbReference>
<evidence type="ECO:0000256" key="5">
    <source>
        <dbReference type="ARBA" id="ARBA00023180"/>
    </source>
</evidence>
<keyword evidence="3" id="KW-0479">Metal-binding</keyword>
<comment type="function">
    <text evidence="9">Cleaves the gamma-glutamyl peptide bond of glutathione and glutathione conjugates.</text>
</comment>